<protein>
    <submittedName>
        <fullName evidence="1">Uncharacterized protein</fullName>
    </submittedName>
</protein>
<dbReference type="Proteomes" id="UP001234297">
    <property type="component" value="Chromosome 2"/>
</dbReference>
<comment type="caution">
    <text evidence="1">The sequence shown here is derived from an EMBL/GenBank/DDBJ whole genome shotgun (WGS) entry which is preliminary data.</text>
</comment>
<reference evidence="1 2" key="1">
    <citation type="journal article" date="2022" name="Hortic Res">
        <title>A haplotype resolved chromosomal level avocado genome allows analysis of novel avocado genes.</title>
        <authorList>
            <person name="Nath O."/>
            <person name="Fletcher S.J."/>
            <person name="Hayward A."/>
            <person name="Shaw L.M."/>
            <person name="Masouleh A.K."/>
            <person name="Furtado A."/>
            <person name="Henry R.J."/>
            <person name="Mitter N."/>
        </authorList>
    </citation>
    <scope>NUCLEOTIDE SEQUENCE [LARGE SCALE GENOMIC DNA]</scope>
    <source>
        <strain evidence="2">cv. Hass</strain>
    </source>
</reference>
<proteinExistence type="predicted"/>
<evidence type="ECO:0000313" key="1">
    <source>
        <dbReference type="EMBL" id="KAJ8646034.1"/>
    </source>
</evidence>
<gene>
    <name evidence="1" type="ORF">MRB53_007782</name>
</gene>
<organism evidence="1 2">
    <name type="scientific">Persea americana</name>
    <name type="common">Avocado</name>
    <dbReference type="NCBI Taxonomy" id="3435"/>
    <lineage>
        <taxon>Eukaryota</taxon>
        <taxon>Viridiplantae</taxon>
        <taxon>Streptophyta</taxon>
        <taxon>Embryophyta</taxon>
        <taxon>Tracheophyta</taxon>
        <taxon>Spermatophyta</taxon>
        <taxon>Magnoliopsida</taxon>
        <taxon>Magnoliidae</taxon>
        <taxon>Laurales</taxon>
        <taxon>Lauraceae</taxon>
        <taxon>Persea</taxon>
    </lineage>
</organism>
<dbReference type="EMBL" id="CM056810">
    <property type="protein sequence ID" value="KAJ8646034.1"/>
    <property type="molecule type" value="Genomic_DNA"/>
</dbReference>
<name>A0ACC2ML21_PERAE</name>
<evidence type="ECO:0000313" key="2">
    <source>
        <dbReference type="Proteomes" id="UP001234297"/>
    </source>
</evidence>
<accession>A0ACC2ML21</accession>
<keyword evidence="2" id="KW-1185">Reference proteome</keyword>
<sequence>MAGEGRQGKVVLIMGKGEELKKYEQKNKRGRKRKGQVMDQRKKVGDNKVKMSGGSTSGTAEVEKLEEKKVRKTIGSTATAVKESPRKWPVRERKVVERFSFPPVRELASMFLFIKRGVGWIAGKGNEAQRHSKWILSTERDSINCSFDFNGGV</sequence>